<organism evidence="2 3">
    <name type="scientific">Erwinia tracheiphila</name>
    <dbReference type="NCBI Taxonomy" id="65700"/>
    <lineage>
        <taxon>Bacteria</taxon>
        <taxon>Pseudomonadati</taxon>
        <taxon>Pseudomonadota</taxon>
        <taxon>Gammaproteobacteria</taxon>
        <taxon>Enterobacterales</taxon>
        <taxon>Erwiniaceae</taxon>
        <taxon>Erwinia</taxon>
    </lineage>
</organism>
<feature type="transmembrane region" description="Helical" evidence="1">
    <location>
        <begin position="12"/>
        <end position="30"/>
    </location>
</feature>
<dbReference type="EMBL" id="JXNU01000003">
    <property type="protein sequence ID" value="KKF35295.1"/>
    <property type="molecule type" value="Genomic_DNA"/>
</dbReference>
<protein>
    <submittedName>
        <fullName evidence="2">Uncharacterized protein</fullName>
    </submittedName>
</protein>
<keyword evidence="1" id="KW-0812">Transmembrane</keyword>
<keyword evidence="1" id="KW-0472">Membrane</keyword>
<evidence type="ECO:0000256" key="1">
    <source>
        <dbReference type="SAM" id="Phobius"/>
    </source>
</evidence>
<comment type="caution">
    <text evidence="2">The sequence shown here is derived from an EMBL/GenBank/DDBJ whole genome shotgun (WGS) entry which is preliminary data.</text>
</comment>
<name>A0A0M2K7C3_9GAMM</name>
<keyword evidence="1" id="KW-1133">Transmembrane helix</keyword>
<proteinExistence type="predicted"/>
<accession>A0A0M2K7C3</accession>
<keyword evidence="3" id="KW-1185">Reference proteome</keyword>
<sequence length="82" mass="9108">MENQMRRLKIFLAGIAGVATGLILIFILFPHMALFINGPVVSNDQMDQNAILLLISFPSFAALGALMGVLLMRHRLNKKRQS</sequence>
<evidence type="ECO:0000313" key="2">
    <source>
        <dbReference type="EMBL" id="KKF35295.1"/>
    </source>
</evidence>
<feature type="transmembrane region" description="Helical" evidence="1">
    <location>
        <begin position="50"/>
        <end position="72"/>
    </location>
</feature>
<dbReference type="Proteomes" id="UP000033924">
    <property type="component" value="Unassembled WGS sequence"/>
</dbReference>
<dbReference type="RefSeq" id="WP_040465308.1">
    <property type="nucleotide sequence ID" value="NZ_CP013970.1"/>
</dbReference>
<reference evidence="2 3" key="1">
    <citation type="submission" date="2015-01" db="EMBL/GenBank/DDBJ databases">
        <title>Erwinia tracheiphila.</title>
        <authorList>
            <person name="Shapiro L.R."/>
        </authorList>
    </citation>
    <scope>NUCLEOTIDE SEQUENCE [LARGE SCALE GENOMIC DNA]</scope>
    <source>
        <strain evidence="2 3">BuffGH</strain>
    </source>
</reference>
<gene>
    <name evidence="2" type="ORF">SY86_07465</name>
</gene>
<evidence type="ECO:0000313" key="3">
    <source>
        <dbReference type="Proteomes" id="UP000033924"/>
    </source>
</evidence>
<dbReference type="PATRIC" id="fig|65700.7.peg.1898"/>
<dbReference type="AlphaFoldDB" id="A0A0M2K7C3"/>